<accession>A0A133V4F8</accession>
<dbReference type="InterPro" id="IPR037136">
    <property type="entry name" value="RNA3'_phos_cyclase_dom_sf"/>
</dbReference>
<evidence type="ECO:0000259" key="3">
    <source>
        <dbReference type="Pfam" id="PF01137"/>
    </source>
</evidence>
<dbReference type="SUPFAM" id="SSF55205">
    <property type="entry name" value="EPT/RTPC-like"/>
    <property type="match status" value="1"/>
</dbReference>
<dbReference type="PATRIC" id="fig|1698273.3.peg.706"/>
<feature type="domain" description="RNA 3'-terminal phosphate cyclase" evidence="3">
    <location>
        <begin position="42"/>
        <end position="91"/>
    </location>
</feature>
<feature type="domain" description="RNA 3'-terminal phosphate cyclase insert" evidence="4">
    <location>
        <begin position="1"/>
        <end position="38"/>
    </location>
</feature>
<dbReference type="Pfam" id="PF01137">
    <property type="entry name" value="RTC"/>
    <property type="match status" value="1"/>
</dbReference>
<name>A0A133V4F8_9EURY</name>
<dbReference type="InterPro" id="IPR013792">
    <property type="entry name" value="RNA3'P_cycl/enolpyr_Trfase_a/b"/>
</dbReference>
<dbReference type="SUPFAM" id="SSF52913">
    <property type="entry name" value="RNA 3'-terminal phosphate cyclase, RPTC, insert domain"/>
    <property type="match status" value="1"/>
</dbReference>
<organism evidence="5 6">
    <name type="scientific">candidate division MSBL1 archaeon SCGC-AAA261D19</name>
    <dbReference type="NCBI Taxonomy" id="1698273"/>
    <lineage>
        <taxon>Archaea</taxon>
        <taxon>Methanobacteriati</taxon>
        <taxon>Methanobacteriota</taxon>
        <taxon>candidate division MSBL1</taxon>
    </lineage>
</organism>
<dbReference type="GO" id="GO:0003963">
    <property type="term" value="F:RNA-3'-phosphate cyclase activity"/>
    <property type="evidence" value="ECO:0007669"/>
    <property type="project" value="TreeGrafter"/>
</dbReference>
<dbReference type="EMBL" id="LHXX01000055">
    <property type="protein sequence ID" value="KXB01329.1"/>
    <property type="molecule type" value="Genomic_DNA"/>
</dbReference>
<dbReference type="InterPro" id="IPR013791">
    <property type="entry name" value="RNA3'-term_phos_cycl_insert"/>
</dbReference>
<protein>
    <recommendedName>
        <fullName evidence="1">RNA 3'-terminal phosphate cyclase</fullName>
    </recommendedName>
</protein>
<evidence type="ECO:0000313" key="6">
    <source>
        <dbReference type="Proteomes" id="UP000070400"/>
    </source>
</evidence>
<dbReference type="Pfam" id="PF05189">
    <property type="entry name" value="RTC_insert"/>
    <property type="match status" value="1"/>
</dbReference>
<reference evidence="5 6" key="1">
    <citation type="journal article" date="2016" name="Sci. Rep.">
        <title>Metabolic traits of an uncultured archaeal lineage -MSBL1- from brine pools of the Red Sea.</title>
        <authorList>
            <person name="Mwirichia R."/>
            <person name="Alam I."/>
            <person name="Rashid M."/>
            <person name="Vinu M."/>
            <person name="Ba-Alawi W."/>
            <person name="Anthony Kamau A."/>
            <person name="Kamanda Ngugi D."/>
            <person name="Goker M."/>
            <person name="Klenk H.P."/>
            <person name="Bajic V."/>
            <person name="Stingl U."/>
        </authorList>
    </citation>
    <scope>NUCLEOTIDE SEQUENCE [LARGE SCALE GENOMIC DNA]</scope>
    <source>
        <strain evidence="5">SCGC-AAA261D19</strain>
    </source>
</reference>
<dbReference type="Proteomes" id="UP000070400">
    <property type="component" value="Unassembled WGS sequence"/>
</dbReference>
<evidence type="ECO:0000256" key="1">
    <source>
        <dbReference type="ARBA" id="ARBA00021428"/>
    </source>
</evidence>
<dbReference type="InterPro" id="IPR000228">
    <property type="entry name" value="RNA3'_term_phos_cyc"/>
</dbReference>
<dbReference type="InterPro" id="IPR036553">
    <property type="entry name" value="RPTC_insert"/>
</dbReference>
<evidence type="ECO:0000313" key="5">
    <source>
        <dbReference type="EMBL" id="KXB01329.1"/>
    </source>
</evidence>
<dbReference type="PANTHER" id="PTHR11096">
    <property type="entry name" value="RNA 3' TERMINAL PHOSPHATE CYCLASE"/>
    <property type="match status" value="1"/>
</dbReference>
<comment type="caution">
    <text evidence="5">The sequence shown here is derived from an EMBL/GenBank/DDBJ whole genome shotgun (WGS) entry which is preliminary data.</text>
</comment>
<dbReference type="Gene3D" id="3.30.360.20">
    <property type="entry name" value="RNA 3'-terminal phosphate cyclase, insert domain"/>
    <property type="match status" value="1"/>
</dbReference>
<feature type="region of interest" description="Disordered" evidence="2">
    <location>
        <begin position="1"/>
        <end position="24"/>
    </location>
</feature>
<proteinExistence type="predicted"/>
<evidence type="ECO:0000259" key="4">
    <source>
        <dbReference type="Pfam" id="PF05189"/>
    </source>
</evidence>
<gene>
    <name evidence="5" type="ORF">AKJ43_03480</name>
</gene>
<dbReference type="PANTHER" id="PTHR11096:SF0">
    <property type="entry name" value="RNA 3'-TERMINAL PHOSPHATE CYCLASE"/>
    <property type="match status" value="1"/>
</dbReference>
<dbReference type="Gene3D" id="3.65.10.20">
    <property type="entry name" value="RNA 3'-terminal phosphate cyclase domain"/>
    <property type="match status" value="1"/>
</dbReference>
<evidence type="ECO:0000256" key="2">
    <source>
        <dbReference type="SAM" id="MobiDB-lite"/>
    </source>
</evidence>
<dbReference type="InterPro" id="IPR023797">
    <property type="entry name" value="RNA3'_phos_cyclase_dom"/>
</dbReference>
<dbReference type="GO" id="GO:0006396">
    <property type="term" value="P:RNA processing"/>
    <property type="evidence" value="ECO:0007669"/>
    <property type="project" value="InterPro"/>
</dbReference>
<keyword evidence="6" id="KW-1185">Reference proteome</keyword>
<sequence>MWAKTESGAILGSSSLGKKGKSAERVGEEAAESLVEQLKTGCAVDHWLTDQLVPYLALADGESVITSTKLTSHVMTNIKLIEEIIGADVKIKGSIGSEGEISIRGCALNNCI</sequence>
<dbReference type="AlphaFoldDB" id="A0A133V4F8"/>